<proteinExistence type="predicted"/>
<dbReference type="Proteomes" id="UP000663181">
    <property type="component" value="Chromosome"/>
</dbReference>
<dbReference type="EMBL" id="CP064030">
    <property type="protein sequence ID" value="QRN54055.1"/>
    <property type="molecule type" value="Genomic_DNA"/>
</dbReference>
<gene>
    <name evidence="2" type="ORF">ISN74_01210</name>
</gene>
<name>A0ABX7GUC6_9GAMM</name>
<protein>
    <submittedName>
        <fullName evidence="2">Uncharacterized protein</fullName>
    </submittedName>
</protein>
<dbReference type="RefSeq" id="WP_188796601.1">
    <property type="nucleotide sequence ID" value="NZ_BMIZ01000001.1"/>
</dbReference>
<organism evidence="2 3">
    <name type="scientific">Dyella caseinilytica</name>
    <dbReference type="NCBI Taxonomy" id="1849581"/>
    <lineage>
        <taxon>Bacteria</taxon>
        <taxon>Pseudomonadati</taxon>
        <taxon>Pseudomonadota</taxon>
        <taxon>Gammaproteobacteria</taxon>
        <taxon>Lysobacterales</taxon>
        <taxon>Rhodanobacteraceae</taxon>
        <taxon>Dyella</taxon>
    </lineage>
</organism>
<reference evidence="2 3" key="1">
    <citation type="submission" date="2020-10" db="EMBL/GenBank/DDBJ databases">
        <title>Phylogeny of dyella-like bacteria.</title>
        <authorList>
            <person name="Fu J."/>
        </authorList>
    </citation>
    <scope>NUCLEOTIDE SEQUENCE [LARGE SCALE GENOMIC DNA]</scope>
    <source>
        <strain evidence="2 3">DHOB09</strain>
    </source>
</reference>
<sequence>MNIIQVDPEMTMRSFWMNRLFHLAYAGDRVSTQVPLSVPALPPKRGATERVLRAQATNSPRSQRLCLGIGDGSVHRQ</sequence>
<evidence type="ECO:0000313" key="3">
    <source>
        <dbReference type="Proteomes" id="UP000663181"/>
    </source>
</evidence>
<evidence type="ECO:0000256" key="1">
    <source>
        <dbReference type="SAM" id="MobiDB-lite"/>
    </source>
</evidence>
<evidence type="ECO:0000313" key="2">
    <source>
        <dbReference type="EMBL" id="QRN54055.1"/>
    </source>
</evidence>
<feature type="region of interest" description="Disordered" evidence="1">
    <location>
        <begin position="54"/>
        <end position="77"/>
    </location>
</feature>
<accession>A0ABX7GUC6</accession>
<keyword evidence="3" id="KW-1185">Reference proteome</keyword>